<dbReference type="EMBL" id="MW036632">
    <property type="protein sequence ID" value="QQG31502.1"/>
    <property type="molecule type" value="Genomic_DNA"/>
</dbReference>
<evidence type="ECO:0000313" key="2">
    <source>
        <dbReference type="EMBL" id="QQG31502.1"/>
    </source>
</evidence>
<feature type="domain" description="Interleukin-18-binding protein-like" evidence="1">
    <location>
        <begin position="23"/>
        <end position="125"/>
    </location>
</feature>
<dbReference type="InterPro" id="IPR055139">
    <property type="entry name" value="IL18BP-like_dom"/>
</dbReference>
<dbReference type="InterPro" id="IPR013783">
    <property type="entry name" value="Ig-like_fold"/>
</dbReference>
<accession>A0A881SXX8</accession>
<organismHost>
    <name type="scientific">Sus scrofa</name>
    <name type="common">Pig</name>
    <dbReference type="NCBI Taxonomy" id="9823"/>
</organismHost>
<proteinExistence type="predicted"/>
<protein>
    <submittedName>
        <fullName evidence="2">IL-18 binding protein</fullName>
    </submittedName>
</protein>
<dbReference type="Gene3D" id="2.60.40.10">
    <property type="entry name" value="Immunoglobulins"/>
    <property type="match status" value="1"/>
</dbReference>
<organism evidence="2">
    <name type="scientific">Swinepox virus</name>
    <name type="common">SWPV</name>
    <dbReference type="NCBI Taxonomy" id="10276"/>
    <lineage>
        <taxon>Viruses</taxon>
        <taxon>Varidnaviria</taxon>
        <taxon>Bamfordvirae</taxon>
        <taxon>Nucleocytoviricota</taxon>
        <taxon>Pokkesviricetes</taxon>
        <taxon>Chitovirales</taxon>
        <taxon>Poxviridae</taxon>
        <taxon>Chordopoxvirinae</taxon>
        <taxon>Suipoxvirus</taxon>
        <taxon>Suipoxvirus swinepox</taxon>
    </lineage>
</organism>
<dbReference type="Proteomes" id="UP000671927">
    <property type="component" value="Segment"/>
</dbReference>
<sequence>MNRNTWIVLSCVLYMIYICNGRDVLLYPPHKKTNKVIVKCNGYTNSTYSVLYWMVGDNNTFVEQLNSDHYKEKKYNSTEKNEHMYKLRTDLIIYNITSEMEMTKLTCVLSDIYTPIKASIILNNLWSCLNTTQV</sequence>
<gene>
    <name evidence="2" type="primary">SwPV011</name>
</gene>
<dbReference type="Pfam" id="PF22009">
    <property type="entry name" value="YLDV-IL18BP-like"/>
    <property type="match status" value="1"/>
</dbReference>
<name>A0A881SXX8_SWPV</name>
<evidence type="ECO:0000259" key="1">
    <source>
        <dbReference type="Pfam" id="PF22009"/>
    </source>
</evidence>
<reference evidence="2" key="1">
    <citation type="journal article" date="2021" name="Arch. Virol.">
        <title>First complete genome characterization of swinepox virus directly from a clinical sample indicates divergence of a Eurasian-lineage virus.</title>
        <authorList>
            <person name="Aasdev A."/>
            <person name="Mishra A."/>
            <person name="Bora D.P."/>
            <person name="Kurkure N.V."/>
            <person name="Barman N.N."/>
            <person name="Raut A.A."/>
        </authorList>
    </citation>
    <scope>NUCLEOTIDE SEQUENCE</scope>
    <source>
        <strain evidence="2">SwPV/India-Assam/16</strain>
    </source>
</reference>